<dbReference type="Pfam" id="PF00076">
    <property type="entry name" value="RRM_1"/>
    <property type="match status" value="1"/>
</dbReference>
<dbReference type="Gene3D" id="3.30.70.330">
    <property type="match status" value="1"/>
</dbReference>
<evidence type="ECO:0000313" key="2">
    <source>
        <dbReference type="Proteomes" id="UP000095283"/>
    </source>
</evidence>
<evidence type="ECO:0000259" key="1">
    <source>
        <dbReference type="Pfam" id="PF00076"/>
    </source>
</evidence>
<name>A0A1I7X9B9_HETBA</name>
<dbReference type="SUPFAM" id="SSF54928">
    <property type="entry name" value="RNA-binding domain, RBD"/>
    <property type="match status" value="1"/>
</dbReference>
<dbReference type="Proteomes" id="UP000095283">
    <property type="component" value="Unplaced"/>
</dbReference>
<keyword evidence="2" id="KW-1185">Reference proteome</keyword>
<protein>
    <submittedName>
        <fullName evidence="3">RRM domain-containing protein</fullName>
    </submittedName>
</protein>
<evidence type="ECO:0000313" key="3">
    <source>
        <dbReference type="WBParaSite" id="Hba_14024"/>
    </source>
</evidence>
<feature type="domain" description="RRM" evidence="1">
    <location>
        <begin position="2"/>
        <end position="49"/>
    </location>
</feature>
<accession>A0A1I7X9B9</accession>
<dbReference type="InterPro" id="IPR035979">
    <property type="entry name" value="RBD_domain_sf"/>
</dbReference>
<dbReference type="WBParaSite" id="Hba_14024">
    <property type="protein sequence ID" value="Hba_14024"/>
    <property type="gene ID" value="Hba_14024"/>
</dbReference>
<reference evidence="3" key="1">
    <citation type="submission" date="2016-11" db="UniProtKB">
        <authorList>
            <consortium name="WormBaseParasite"/>
        </authorList>
    </citation>
    <scope>IDENTIFICATION</scope>
</reference>
<organism evidence="2 3">
    <name type="scientific">Heterorhabditis bacteriophora</name>
    <name type="common">Entomopathogenic nematode worm</name>
    <dbReference type="NCBI Taxonomy" id="37862"/>
    <lineage>
        <taxon>Eukaryota</taxon>
        <taxon>Metazoa</taxon>
        <taxon>Ecdysozoa</taxon>
        <taxon>Nematoda</taxon>
        <taxon>Chromadorea</taxon>
        <taxon>Rhabditida</taxon>
        <taxon>Rhabditina</taxon>
        <taxon>Rhabditomorpha</taxon>
        <taxon>Strongyloidea</taxon>
        <taxon>Heterorhabditidae</taxon>
        <taxon>Heterorhabditis</taxon>
    </lineage>
</organism>
<sequence>MGVVDDLMVFYHPSSRKHLGIGMVVFHTSSDAAKFITQFNGKPVMGSIIKCCLDPYFAYLSRRYEEQTGAECPTPIHLKGLDERFLLLKRNEITMANTG</sequence>
<proteinExistence type="predicted"/>
<dbReference type="InterPro" id="IPR012677">
    <property type="entry name" value="Nucleotide-bd_a/b_plait_sf"/>
</dbReference>
<dbReference type="GO" id="GO:0003723">
    <property type="term" value="F:RNA binding"/>
    <property type="evidence" value="ECO:0007669"/>
    <property type="project" value="InterPro"/>
</dbReference>
<dbReference type="AlphaFoldDB" id="A0A1I7X9B9"/>
<dbReference type="InterPro" id="IPR000504">
    <property type="entry name" value="RRM_dom"/>
</dbReference>